<name>A0A174A6U4_9CLOT</name>
<evidence type="ECO:0000313" key="2">
    <source>
        <dbReference type="EMBL" id="CUN83470.1"/>
    </source>
</evidence>
<protein>
    <submittedName>
        <fullName evidence="2">Domain of Uncharacterized Function (DUF1540)</fullName>
    </submittedName>
</protein>
<dbReference type="AlphaFoldDB" id="A0A174A6U4"/>
<dbReference type="InterPro" id="IPR011437">
    <property type="entry name" value="DUF1540"/>
</dbReference>
<dbReference type="Pfam" id="PF07561">
    <property type="entry name" value="DUF1540"/>
    <property type="match status" value="2"/>
</dbReference>
<dbReference type="Proteomes" id="UP000095558">
    <property type="component" value="Unassembled WGS sequence"/>
</dbReference>
<proteinExistence type="predicted"/>
<organism evidence="2 3">
    <name type="scientific">Clostridium disporicum</name>
    <dbReference type="NCBI Taxonomy" id="84024"/>
    <lineage>
        <taxon>Bacteria</taxon>
        <taxon>Bacillati</taxon>
        <taxon>Bacillota</taxon>
        <taxon>Clostridia</taxon>
        <taxon>Eubacteriales</taxon>
        <taxon>Clostridiaceae</taxon>
        <taxon>Clostridium</taxon>
    </lineage>
</organism>
<feature type="domain" description="DUF1540" evidence="1">
    <location>
        <begin position="5"/>
        <end position="42"/>
    </location>
</feature>
<dbReference type="RefSeq" id="WP_055275554.1">
    <property type="nucleotide sequence ID" value="NZ_CYZV01000007.1"/>
</dbReference>
<reference evidence="2 3" key="1">
    <citation type="submission" date="2015-09" db="EMBL/GenBank/DDBJ databases">
        <authorList>
            <consortium name="Pathogen Informatics"/>
        </authorList>
    </citation>
    <scope>NUCLEOTIDE SEQUENCE [LARGE SCALE GENOMIC DNA]</scope>
    <source>
        <strain evidence="2 3">2789STDY5834855</strain>
    </source>
</reference>
<evidence type="ECO:0000259" key="1">
    <source>
        <dbReference type="Pfam" id="PF07561"/>
    </source>
</evidence>
<gene>
    <name evidence="2" type="ORF">ERS852470_00811</name>
</gene>
<dbReference type="EMBL" id="CYZV01000007">
    <property type="protein sequence ID" value="CUN83470.1"/>
    <property type="molecule type" value="Genomic_DNA"/>
</dbReference>
<sequence>MNNLSCNVTTCVYNSQNLCSKESIKIAGKNTITANFTSCEDFRRKTDELTSSVKSANTMLDVTCEAINCEHNKDNKCDASNITIGGDYALSEIQTECSTFVSKIDK</sequence>
<dbReference type="OrthoDB" id="1754178at2"/>
<feature type="domain" description="DUF1540" evidence="1">
    <location>
        <begin position="62"/>
        <end position="100"/>
    </location>
</feature>
<evidence type="ECO:0000313" key="3">
    <source>
        <dbReference type="Proteomes" id="UP000095558"/>
    </source>
</evidence>
<accession>A0A174A6U4</accession>